<evidence type="ECO:0000256" key="1">
    <source>
        <dbReference type="SAM" id="Coils"/>
    </source>
</evidence>
<keyword evidence="1" id="KW-0175">Coiled coil</keyword>
<name>A0AAV3TX60_9ALTE</name>
<evidence type="ECO:0000313" key="4">
    <source>
        <dbReference type="Proteomes" id="UP001409585"/>
    </source>
</evidence>
<keyword evidence="2" id="KW-0812">Transmembrane</keyword>
<sequence>MDKKKFVRLTGLGTIAATAMFGFWAYQSEERIAHEPSKQVEKVAKDVLSGNYKNDFKSNQVDQKIEILQAEILHLREEMALARKENKVVIEEIRGEDGLSQIEAEQLEAGHQADEESDFAIEEKMHHRQSLYQAQLLSEAVDVEWSDETLAQIEESLLTESLEGLDFMEGECGTTLCQIKMRANENLPVEESLQRLSVDRPWDGPTFMAVDSTGNVDLFFARDGHDLPEGELM</sequence>
<proteinExistence type="predicted"/>
<protein>
    <submittedName>
        <fullName evidence="3">Uncharacterized protein</fullName>
    </submittedName>
</protein>
<keyword evidence="4" id="KW-1185">Reference proteome</keyword>
<dbReference type="AlphaFoldDB" id="A0AAV3TX60"/>
<reference evidence="4" key="1">
    <citation type="journal article" date="2019" name="Int. J. Syst. Evol. Microbiol.">
        <title>The Global Catalogue of Microorganisms (GCM) 10K type strain sequencing project: providing services to taxonomists for standard genome sequencing and annotation.</title>
        <authorList>
            <consortium name="The Broad Institute Genomics Platform"/>
            <consortium name="The Broad Institute Genome Sequencing Center for Infectious Disease"/>
            <person name="Wu L."/>
            <person name="Ma J."/>
        </authorList>
    </citation>
    <scope>NUCLEOTIDE SEQUENCE [LARGE SCALE GENOMIC DNA]</scope>
    <source>
        <strain evidence="4">JCM 19134</strain>
    </source>
</reference>
<comment type="caution">
    <text evidence="3">The sequence shown here is derived from an EMBL/GenBank/DDBJ whole genome shotgun (WGS) entry which is preliminary data.</text>
</comment>
<organism evidence="3 4">
    <name type="scientific">Halioxenophilus aromaticivorans</name>
    <dbReference type="NCBI Taxonomy" id="1306992"/>
    <lineage>
        <taxon>Bacteria</taxon>
        <taxon>Pseudomonadati</taxon>
        <taxon>Pseudomonadota</taxon>
        <taxon>Gammaproteobacteria</taxon>
        <taxon>Alteromonadales</taxon>
        <taxon>Alteromonadaceae</taxon>
        <taxon>Halioxenophilus</taxon>
    </lineage>
</organism>
<accession>A0AAV3TX60</accession>
<feature type="transmembrane region" description="Helical" evidence="2">
    <location>
        <begin position="7"/>
        <end position="26"/>
    </location>
</feature>
<keyword evidence="2" id="KW-0472">Membrane</keyword>
<evidence type="ECO:0000256" key="2">
    <source>
        <dbReference type="SAM" id="Phobius"/>
    </source>
</evidence>
<dbReference type="EMBL" id="BAABLX010000003">
    <property type="protein sequence ID" value="GAA4931100.1"/>
    <property type="molecule type" value="Genomic_DNA"/>
</dbReference>
<feature type="coiled-coil region" evidence="1">
    <location>
        <begin position="58"/>
        <end position="85"/>
    </location>
</feature>
<evidence type="ECO:0000313" key="3">
    <source>
        <dbReference type="EMBL" id="GAA4931100.1"/>
    </source>
</evidence>
<keyword evidence="2" id="KW-1133">Transmembrane helix</keyword>
<dbReference type="RefSeq" id="WP_345416251.1">
    <property type="nucleotide sequence ID" value="NZ_AP031496.1"/>
</dbReference>
<gene>
    <name evidence="3" type="ORF">GCM10025791_04030</name>
</gene>
<dbReference type="Proteomes" id="UP001409585">
    <property type="component" value="Unassembled WGS sequence"/>
</dbReference>